<keyword evidence="10" id="KW-1003">Cell membrane</keyword>
<evidence type="ECO:0000256" key="8">
    <source>
        <dbReference type="ARBA" id="ARBA00023196"/>
    </source>
</evidence>
<keyword evidence="5 10" id="KW-0375">Hydrogen ion transport</keyword>
<reference evidence="11" key="1">
    <citation type="submission" date="2020-02" db="EMBL/GenBank/DDBJ databases">
        <authorList>
            <person name="Meier V. D."/>
        </authorList>
    </citation>
    <scope>NUCLEOTIDE SEQUENCE</scope>
    <source>
        <strain evidence="11">AVDCRST_MAG05</strain>
    </source>
</reference>
<dbReference type="PANTHER" id="PTHR11693">
    <property type="entry name" value="ATP SYNTHASE GAMMA CHAIN"/>
    <property type="match status" value="1"/>
</dbReference>
<evidence type="ECO:0000313" key="11">
    <source>
        <dbReference type="EMBL" id="CAA9471329.1"/>
    </source>
</evidence>
<dbReference type="SUPFAM" id="SSF52943">
    <property type="entry name" value="ATP synthase (F1-ATPase), gamma subunit"/>
    <property type="match status" value="1"/>
</dbReference>
<dbReference type="GO" id="GO:0045259">
    <property type="term" value="C:proton-transporting ATP synthase complex"/>
    <property type="evidence" value="ECO:0007669"/>
    <property type="project" value="UniProtKB-KW"/>
</dbReference>
<evidence type="ECO:0000256" key="2">
    <source>
        <dbReference type="ARBA" id="ARBA00004170"/>
    </source>
</evidence>
<dbReference type="HAMAP" id="MF_00815">
    <property type="entry name" value="ATP_synth_gamma_bact"/>
    <property type="match status" value="1"/>
</dbReference>
<dbReference type="InterPro" id="IPR023632">
    <property type="entry name" value="ATP_synth_F1_gsu_CS"/>
</dbReference>
<evidence type="ECO:0000256" key="10">
    <source>
        <dbReference type="HAMAP-Rule" id="MF_00815"/>
    </source>
</evidence>
<dbReference type="GO" id="GO:0005524">
    <property type="term" value="F:ATP binding"/>
    <property type="evidence" value="ECO:0007669"/>
    <property type="project" value="UniProtKB-UniRule"/>
</dbReference>
<dbReference type="GO" id="GO:0042777">
    <property type="term" value="P:proton motive force-driven plasma membrane ATP synthesis"/>
    <property type="evidence" value="ECO:0007669"/>
    <property type="project" value="UniProtKB-UniRule"/>
</dbReference>
<evidence type="ECO:0000256" key="4">
    <source>
        <dbReference type="ARBA" id="ARBA00022448"/>
    </source>
</evidence>
<dbReference type="PROSITE" id="PS00153">
    <property type="entry name" value="ATPASE_GAMMA"/>
    <property type="match status" value="1"/>
</dbReference>
<evidence type="ECO:0000256" key="1">
    <source>
        <dbReference type="ARBA" id="ARBA00003456"/>
    </source>
</evidence>
<sequence length="293" mass="32372">MATLRDLKRQIGSVKNIAKVTEALQTVSAVKFRKAEARVKKARPYADNVEQMMRDVARSASGDSPLLAGREVRRIVVASMTADRGLAGGFNAQVLRRTARFRAEKEGEADLGQVASGRKSVAFFRFRNVELDHVYTGYTDSPTYEQAREIGRALTGLFEDEKADEVYLIYNRFESALTQRPVLKRLIPVAAEEEEGGEDEERNDNLAYMEYVPDPETVLQKLVPRYVETMVWQALLEGAAGEHGARMTAMKNATDNANDLAKSLTLQMNKARQAQITGEILEIAAGADALAAG</sequence>
<dbReference type="Pfam" id="PF00231">
    <property type="entry name" value="ATP-synt"/>
    <property type="match status" value="1"/>
</dbReference>
<evidence type="ECO:0000256" key="9">
    <source>
        <dbReference type="ARBA" id="ARBA00023310"/>
    </source>
</evidence>
<dbReference type="GO" id="GO:0005886">
    <property type="term" value="C:plasma membrane"/>
    <property type="evidence" value="ECO:0007669"/>
    <property type="project" value="UniProtKB-SubCell"/>
</dbReference>
<dbReference type="NCBIfam" id="TIGR01146">
    <property type="entry name" value="ATPsyn_F1gamma"/>
    <property type="match status" value="1"/>
</dbReference>
<evidence type="ECO:0000256" key="7">
    <source>
        <dbReference type="ARBA" id="ARBA00023136"/>
    </source>
</evidence>
<evidence type="ECO:0000256" key="5">
    <source>
        <dbReference type="ARBA" id="ARBA00022781"/>
    </source>
</evidence>
<keyword evidence="7 10" id="KW-0472">Membrane</keyword>
<dbReference type="GO" id="GO:0046933">
    <property type="term" value="F:proton-transporting ATP synthase activity, rotational mechanism"/>
    <property type="evidence" value="ECO:0007669"/>
    <property type="project" value="UniProtKB-UniRule"/>
</dbReference>
<dbReference type="InterPro" id="IPR000131">
    <property type="entry name" value="ATP_synth_F1_gsu"/>
</dbReference>
<keyword evidence="8 10" id="KW-0139">CF(1)</keyword>
<dbReference type="AlphaFoldDB" id="A0A6J4RM71"/>
<comment type="subunit">
    <text evidence="10">F-type ATPases have 2 components, CF(1) - the catalytic core - and CF(0) - the membrane proton channel. CF(1) has five subunits: alpha(3), beta(3), gamma(1), delta(1), epsilon(1). CF(0) has three main subunits: a, b and c.</text>
</comment>
<dbReference type="PRINTS" id="PR00126">
    <property type="entry name" value="ATPASEGAMMA"/>
</dbReference>
<gene>
    <name evidence="10" type="primary">atpG</name>
    <name evidence="11" type="ORF">AVDCRST_MAG05-578</name>
</gene>
<keyword evidence="6 10" id="KW-0406">Ion transport</keyword>
<comment type="subcellular location">
    <subcellularLocation>
        <location evidence="10">Cell membrane</location>
        <topology evidence="10">Peripheral membrane protein</topology>
    </subcellularLocation>
    <subcellularLocation>
        <location evidence="2">Membrane</location>
        <topology evidence="2">Peripheral membrane protein</topology>
    </subcellularLocation>
</comment>
<dbReference type="Gene3D" id="1.10.287.80">
    <property type="entry name" value="ATP synthase, gamma subunit, helix hairpin domain"/>
    <property type="match status" value="2"/>
</dbReference>
<organism evidence="11">
    <name type="scientific">uncultured Rubrobacteraceae bacterium</name>
    <dbReference type="NCBI Taxonomy" id="349277"/>
    <lineage>
        <taxon>Bacteria</taxon>
        <taxon>Bacillati</taxon>
        <taxon>Actinomycetota</taxon>
        <taxon>Rubrobacteria</taxon>
        <taxon>Rubrobacterales</taxon>
        <taxon>Rubrobacteraceae</taxon>
        <taxon>environmental samples</taxon>
    </lineage>
</organism>
<dbReference type="GO" id="GO:0016787">
    <property type="term" value="F:hydrolase activity"/>
    <property type="evidence" value="ECO:0007669"/>
    <property type="project" value="UniProtKB-KW"/>
</dbReference>
<protein>
    <recommendedName>
        <fullName evidence="10">ATP synthase gamma chain</fullName>
    </recommendedName>
    <alternativeName>
        <fullName evidence="10">ATP synthase F1 sector gamma subunit</fullName>
    </alternativeName>
    <alternativeName>
        <fullName evidence="10">F-ATPase gamma subunit</fullName>
    </alternativeName>
</protein>
<comment type="function">
    <text evidence="1 10">Produces ATP from ADP in the presence of a proton gradient across the membrane. The gamma chain is believed to be important in regulating ATPase activity and the flow of protons through the CF(0) complex.</text>
</comment>
<keyword evidence="9 10" id="KW-0066">ATP synthesis</keyword>
<evidence type="ECO:0000256" key="3">
    <source>
        <dbReference type="ARBA" id="ARBA00007681"/>
    </source>
</evidence>
<name>A0A6J4RM71_9ACTN</name>
<keyword evidence="11" id="KW-0378">Hydrolase</keyword>
<dbReference type="PANTHER" id="PTHR11693:SF22">
    <property type="entry name" value="ATP SYNTHASE SUBUNIT GAMMA, MITOCHONDRIAL"/>
    <property type="match status" value="1"/>
</dbReference>
<comment type="similarity">
    <text evidence="3 10">Belongs to the ATPase gamma chain family.</text>
</comment>
<dbReference type="InterPro" id="IPR035968">
    <property type="entry name" value="ATP_synth_F1_ATPase_gsu"/>
</dbReference>
<dbReference type="EMBL" id="CADCVM010000068">
    <property type="protein sequence ID" value="CAA9471329.1"/>
    <property type="molecule type" value="Genomic_DNA"/>
</dbReference>
<dbReference type="Gene3D" id="3.40.1380.10">
    <property type="match status" value="1"/>
</dbReference>
<keyword evidence="4 10" id="KW-0813">Transport</keyword>
<dbReference type="CDD" id="cd12151">
    <property type="entry name" value="F1-ATPase_gamma"/>
    <property type="match status" value="1"/>
</dbReference>
<evidence type="ECO:0000256" key="6">
    <source>
        <dbReference type="ARBA" id="ARBA00023065"/>
    </source>
</evidence>
<accession>A0A6J4RM71</accession>
<proteinExistence type="inferred from homology"/>